<dbReference type="GO" id="GO:0004386">
    <property type="term" value="F:helicase activity"/>
    <property type="evidence" value="ECO:0007669"/>
    <property type="project" value="UniProtKB-KW"/>
</dbReference>
<dbReference type="InterPro" id="IPR014001">
    <property type="entry name" value="Helicase_ATP-bd"/>
</dbReference>
<proteinExistence type="predicted"/>
<organism evidence="3 4">
    <name type="scientific">Sphingomonas abietis</name>
    <dbReference type="NCBI Taxonomy" id="3012344"/>
    <lineage>
        <taxon>Bacteria</taxon>
        <taxon>Pseudomonadati</taxon>
        <taxon>Pseudomonadota</taxon>
        <taxon>Alphaproteobacteria</taxon>
        <taxon>Sphingomonadales</taxon>
        <taxon>Sphingomonadaceae</taxon>
        <taxon>Sphingomonas</taxon>
    </lineage>
</organism>
<name>A0ABY7NT32_9SPHN</name>
<dbReference type="Gene3D" id="3.40.50.300">
    <property type="entry name" value="P-loop containing nucleotide triphosphate hydrolases"/>
    <property type="match status" value="2"/>
</dbReference>
<dbReference type="CDD" id="cd18793">
    <property type="entry name" value="SF2_C_SNF"/>
    <property type="match status" value="1"/>
</dbReference>
<evidence type="ECO:0000256" key="1">
    <source>
        <dbReference type="ARBA" id="ARBA00022801"/>
    </source>
</evidence>
<dbReference type="Proteomes" id="UP001210865">
    <property type="component" value="Chromosome"/>
</dbReference>
<evidence type="ECO:0000259" key="2">
    <source>
        <dbReference type="PROSITE" id="PS51192"/>
    </source>
</evidence>
<dbReference type="PANTHER" id="PTHR45766:SF6">
    <property type="entry name" value="SWI_SNF-RELATED MATRIX-ASSOCIATED ACTIN-DEPENDENT REGULATOR OF CHROMATIN SUBFAMILY A-LIKE PROTEIN 1"/>
    <property type="match status" value="1"/>
</dbReference>
<protein>
    <submittedName>
        <fullName evidence="3">DEAD/DEAH box helicase</fullName>
    </submittedName>
</protein>
<dbReference type="InterPro" id="IPR049730">
    <property type="entry name" value="SNF2/RAD54-like_C"/>
</dbReference>
<evidence type="ECO:0000313" key="3">
    <source>
        <dbReference type="EMBL" id="WBO23955.1"/>
    </source>
</evidence>
<evidence type="ECO:0000313" key="4">
    <source>
        <dbReference type="Proteomes" id="UP001210865"/>
    </source>
</evidence>
<dbReference type="RefSeq" id="WP_270078584.1">
    <property type="nucleotide sequence ID" value="NZ_CP115174.1"/>
</dbReference>
<accession>A0ABY7NT32</accession>
<dbReference type="PANTHER" id="PTHR45766">
    <property type="entry name" value="DNA ANNEALING HELICASE AND ENDONUCLEASE ZRANB3 FAMILY MEMBER"/>
    <property type="match status" value="1"/>
</dbReference>
<dbReference type="Pfam" id="PF00176">
    <property type="entry name" value="SNF2-rel_dom"/>
    <property type="match status" value="1"/>
</dbReference>
<dbReference type="SUPFAM" id="SSF52540">
    <property type="entry name" value="P-loop containing nucleoside triphosphate hydrolases"/>
    <property type="match status" value="2"/>
</dbReference>
<dbReference type="EMBL" id="CP115174">
    <property type="protein sequence ID" value="WBO23955.1"/>
    <property type="molecule type" value="Genomic_DNA"/>
</dbReference>
<keyword evidence="3" id="KW-0347">Helicase</keyword>
<reference evidence="3 4" key="1">
    <citation type="submission" date="2022-12" db="EMBL/GenBank/DDBJ databases">
        <title>Sphingomonas abieness sp. nov., an endophytic bacterium isolated from Abies koreana.</title>
        <authorList>
            <person name="Jiang L."/>
            <person name="Lee J."/>
        </authorList>
    </citation>
    <scope>NUCLEOTIDE SEQUENCE [LARGE SCALE GENOMIC DNA]</scope>
    <source>
        <strain evidence="4">PAMB 00755</strain>
    </source>
</reference>
<keyword evidence="4" id="KW-1185">Reference proteome</keyword>
<keyword evidence="1" id="KW-0378">Hydrolase</keyword>
<sequence length="556" mass="62112">MKTYGNLTFDRTSKRWTITDLEPHVAIAFKRMFPRVPQTTLVLTMSDTDEIRSDLDWFMNRYPLAHDEGVELRAGVERLAVRAAERDRILLPTWQPGEVPGFRDGKQPYLYQTQAAQIALQNPGLLVGDDVGLGKTITAVAACTMGAPMPAAVIVQAHLANQWARRIEGFTTLRAHVIKTTKPYDLPPADIYVFSYSKVIGWTEVIGTGFFQSVIYDEIQELRHGCGTSKGQVCRIASDKAAFRLGLTATPIYNYGDEIHAVMEFVKPALLGEIHEFMREWCAGSRTVKDPDGLGSFLRDTGYFLRRNEDDPAVSAAQPPANVIDWEVAYDEVAAADEQAIMRSLAMTVMRGDFMEAGRAARELDLKMRQITGIAKARSVAAYVKLLLRDTPRVLLAGWHREVYSIWEQELREFNPVLYTGSETAAGKDRSVKAFTEGDARVMMISLRSGIGLDGLQFHCQDVVFGELDWSPQVHHQIIGRLRRPGQDQQVTAHYLHTNEGSDPVLLETLGIKSDQSRGITEPGIAPRQRFTDDSRIKRLAAYVLGEDAPKMEQAA</sequence>
<keyword evidence="3" id="KW-0547">Nucleotide-binding</keyword>
<feature type="domain" description="Helicase ATP-binding" evidence="2">
    <location>
        <begin position="116"/>
        <end position="269"/>
    </location>
</feature>
<dbReference type="PROSITE" id="PS51192">
    <property type="entry name" value="HELICASE_ATP_BIND_1"/>
    <property type="match status" value="1"/>
</dbReference>
<dbReference type="SMART" id="SM00487">
    <property type="entry name" value="DEXDc"/>
    <property type="match status" value="1"/>
</dbReference>
<dbReference type="InterPro" id="IPR027417">
    <property type="entry name" value="P-loop_NTPase"/>
</dbReference>
<keyword evidence="3" id="KW-0067">ATP-binding</keyword>
<gene>
    <name evidence="3" type="ORF">PBT88_07550</name>
</gene>
<dbReference type="InterPro" id="IPR000330">
    <property type="entry name" value="SNF2_N"/>
</dbReference>